<dbReference type="EC" id="2.7.7.6" evidence="1"/>
<evidence type="ECO:0000313" key="4">
    <source>
        <dbReference type="EMBL" id="GMH06586.1"/>
    </source>
</evidence>
<gene>
    <name evidence="4" type="ORF">Nepgr_008426</name>
</gene>
<evidence type="ECO:0000313" key="5">
    <source>
        <dbReference type="Proteomes" id="UP001279734"/>
    </source>
</evidence>
<dbReference type="Proteomes" id="UP001279734">
    <property type="component" value="Unassembled WGS sequence"/>
</dbReference>
<dbReference type="GO" id="GO:0006351">
    <property type="term" value="P:DNA-templated transcription"/>
    <property type="evidence" value="ECO:0007669"/>
    <property type="project" value="InterPro"/>
</dbReference>
<dbReference type="Pfam" id="PF04998">
    <property type="entry name" value="RNA_pol_Rpb1_5"/>
    <property type="match status" value="1"/>
</dbReference>
<accession>A0AAD3XJF3</accession>
<proteinExistence type="predicted"/>
<reference evidence="4" key="1">
    <citation type="submission" date="2023-05" db="EMBL/GenBank/DDBJ databases">
        <title>Nepenthes gracilis genome sequencing.</title>
        <authorList>
            <person name="Fukushima K."/>
        </authorList>
    </citation>
    <scope>NUCLEOTIDE SEQUENCE</scope>
    <source>
        <strain evidence="4">SING2019-196</strain>
    </source>
</reference>
<keyword evidence="5" id="KW-1185">Reference proteome</keyword>
<dbReference type="GO" id="GO:0003677">
    <property type="term" value="F:DNA binding"/>
    <property type="evidence" value="ECO:0007669"/>
    <property type="project" value="InterPro"/>
</dbReference>
<organism evidence="4 5">
    <name type="scientific">Nepenthes gracilis</name>
    <name type="common">Slender pitcher plant</name>
    <dbReference type="NCBI Taxonomy" id="150966"/>
    <lineage>
        <taxon>Eukaryota</taxon>
        <taxon>Viridiplantae</taxon>
        <taxon>Streptophyta</taxon>
        <taxon>Embryophyta</taxon>
        <taxon>Tracheophyta</taxon>
        <taxon>Spermatophyta</taxon>
        <taxon>Magnoliopsida</taxon>
        <taxon>eudicotyledons</taxon>
        <taxon>Gunneridae</taxon>
        <taxon>Pentapetalae</taxon>
        <taxon>Caryophyllales</taxon>
        <taxon>Nepenthaceae</taxon>
        <taxon>Nepenthes</taxon>
    </lineage>
</organism>
<dbReference type="GO" id="GO:0003899">
    <property type="term" value="F:DNA-directed RNA polymerase activity"/>
    <property type="evidence" value="ECO:0007669"/>
    <property type="project" value="UniProtKB-EC"/>
</dbReference>
<evidence type="ECO:0000256" key="1">
    <source>
        <dbReference type="ARBA" id="ARBA00012418"/>
    </source>
</evidence>
<dbReference type="InterPro" id="IPR007081">
    <property type="entry name" value="RNA_pol_Rpb1_5"/>
</dbReference>
<dbReference type="SUPFAM" id="SSF64484">
    <property type="entry name" value="beta and beta-prime subunits of DNA dependent RNA-polymerase"/>
    <property type="match status" value="1"/>
</dbReference>
<evidence type="ECO:0000259" key="3">
    <source>
        <dbReference type="Pfam" id="PF04998"/>
    </source>
</evidence>
<protein>
    <recommendedName>
        <fullName evidence="1">DNA-directed RNA polymerase</fullName>
        <ecNumber evidence="1">2.7.7.6</ecNumber>
    </recommendedName>
</protein>
<comment type="caution">
    <text evidence="4">The sequence shown here is derived from an EMBL/GenBank/DDBJ whole genome shotgun (WGS) entry which is preliminary data.</text>
</comment>
<name>A0AAD3XJF3_NEPGR</name>
<keyword evidence="2" id="KW-0862">Zinc</keyword>
<sequence length="98" mass="11091">MNEYAPKAELQDEDDVFLKKIESSMLTEMTLKGIQISEGANLLAVMCHEDVDATRMTSNHLVEVIEILGIETVRKALLDELQVVMYSNGSYVSYHHFV</sequence>
<feature type="domain" description="RNA polymerase Rpb1" evidence="3">
    <location>
        <begin position="36"/>
        <end position="97"/>
    </location>
</feature>
<evidence type="ECO:0000256" key="2">
    <source>
        <dbReference type="ARBA" id="ARBA00022833"/>
    </source>
</evidence>
<dbReference type="AlphaFoldDB" id="A0AAD3XJF3"/>
<dbReference type="EMBL" id="BSYO01000006">
    <property type="protein sequence ID" value="GMH06586.1"/>
    <property type="molecule type" value="Genomic_DNA"/>
</dbReference>